<dbReference type="InterPro" id="IPR037883">
    <property type="entry name" value="Knr4/Smi1-like_sf"/>
</dbReference>
<dbReference type="PANTHER" id="PTHR47432">
    <property type="entry name" value="CELL WALL ASSEMBLY REGULATOR SMI1"/>
    <property type="match status" value="1"/>
</dbReference>
<feature type="domain" description="Knr4/Smi1-like" evidence="1">
    <location>
        <begin position="31"/>
        <end position="163"/>
    </location>
</feature>
<evidence type="ECO:0000313" key="3">
    <source>
        <dbReference type="Proteomes" id="UP000240317"/>
    </source>
</evidence>
<dbReference type="OrthoDB" id="67733at2"/>
<dbReference type="InterPro" id="IPR051873">
    <property type="entry name" value="KNR4/SMI1_regulator"/>
</dbReference>
<dbReference type="RefSeq" id="WP_107137888.1">
    <property type="nucleotide sequence ID" value="NZ_PYSV01000008.1"/>
</dbReference>
<name>A0A2T3W7R3_9DEIO</name>
<dbReference type="EMBL" id="PYSV01000008">
    <property type="protein sequence ID" value="PTA67950.1"/>
    <property type="molecule type" value="Genomic_DNA"/>
</dbReference>
<dbReference type="PANTHER" id="PTHR47432:SF1">
    <property type="entry name" value="CELL WALL ASSEMBLY REGULATOR SMI1"/>
    <property type="match status" value="1"/>
</dbReference>
<dbReference type="SUPFAM" id="SSF160631">
    <property type="entry name" value="SMI1/KNR4-like"/>
    <property type="match status" value="1"/>
</dbReference>
<accession>A0A2T3W7R3</accession>
<dbReference type="InterPro" id="IPR018958">
    <property type="entry name" value="Knr4/Smi1-like_dom"/>
</dbReference>
<organism evidence="2 3">
    <name type="scientific">Deinococcus arcticus</name>
    <dbReference type="NCBI Taxonomy" id="2136176"/>
    <lineage>
        <taxon>Bacteria</taxon>
        <taxon>Thermotogati</taxon>
        <taxon>Deinococcota</taxon>
        <taxon>Deinococci</taxon>
        <taxon>Deinococcales</taxon>
        <taxon>Deinococcaceae</taxon>
        <taxon>Deinococcus</taxon>
    </lineage>
</organism>
<keyword evidence="3" id="KW-1185">Reference proteome</keyword>
<gene>
    <name evidence="2" type="ORF">C8263_09485</name>
</gene>
<dbReference type="Proteomes" id="UP000240317">
    <property type="component" value="Unassembled WGS sequence"/>
</dbReference>
<sequence length="223" mass="24290">MPNPTPFHTIRSWWPAEQTAPTEPENLTPLFQRLERELKVAVPDDLQQYFHQLNPLLARQAQALFYGLSALPLQAGLDERGGFLSSVFMDPAFQTVEAVDPPGTVRPVAFDAGWLPLAHDHSGAYIAADLRPDPGGQVGQIINFGARELKRFVLASSITQFLSDLLQNIAQGRVEQVCEAGVVEVRFTDADITHPLDLCEQFGAQALRPAGSARKQSPGAGPA</sequence>
<reference evidence="2 3" key="1">
    <citation type="submission" date="2018-03" db="EMBL/GenBank/DDBJ databases">
        <title>Draft genome of Deinococcus sp. OD32.</title>
        <authorList>
            <person name="Wang X.-P."/>
            <person name="Du Z.-J."/>
        </authorList>
    </citation>
    <scope>NUCLEOTIDE SEQUENCE [LARGE SCALE GENOMIC DNA]</scope>
    <source>
        <strain evidence="2 3">OD32</strain>
    </source>
</reference>
<comment type="caution">
    <text evidence="2">The sequence shown here is derived from an EMBL/GenBank/DDBJ whole genome shotgun (WGS) entry which is preliminary data.</text>
</comment>
<dbReference type="Pfam" id="PF09346">
    <property type="entry name" value="SMI1_KNR4"/>
    <property type="match status" value="1"/>
</dbReference>
<evidence type="ECO:0000313" key="2">
    <source>
        <dbReference type="EMBL" id="PTA67950.1"/>
    </source>
</evidence>
<dbReference type="AlphaFoldDB" id="A0A2T3W7R3"/>
<protein>
    <submittedName>
        <fullName evidence="2">Smi</fullName>
    </submittedName>
</protein>
<proteinExistence type="predicted"/>
<evidence type="ECO:0000259" key="1">
    <source>
        <dbReference type="Pfam" id="PF09346"/>
    </source>
</evidence>